<proteinExistence type="predicted"/>
<protein>
    <submittedName>
        <fullName evidence="1">Uncharacterized protein</fullName>
    </submittedName>
</protein>
<dbReference type="PANTHER" id="PTHR38681:SF1">
    <property type="entry name" value="RETROVIRUS-RELATED POL POLYPROTEIN FROM TRANSPOSON 412-LIKE PROTEIN"/>
    <property type="match status" value="1"/>
</dbReference>
<name>A0A077ZND9_TRITR</name>
<dbReference type="AlphaFoldDB" id="A0A077ZND9"/>
<sequence length="110" mass="12352">MRQLRPTPPRRSRHSVFCSEALKDCSHIFVREPGFSIALAPPYAGPYRVLQRTDKTFTVDAGRVPMTVAIDRTKPAFRLNDVEDTPLPSSRQVTFQWPPGALVASREGVM</sequence>
<keyword evidence="2" id="KW-1185">Reference proteome</keyword>
<dbReference type="EMBL" id="HG808244">
    <property type="protein sequence ID" value="CDW61224.1"/>
    <property type="molecule type" value="Genomic_DNA"/>
</dbReference>
<gene>
    <name evidence="1" type="ORF">TTRE_0000966701</name>
</gene>
<dbReference type="STRING" id="36087.A0A077ZND9"/>
<dbReference type="OrthoDB" id="422540at2759"/>
<accession>A0A077ZND9</accession>
<reference evidence="1" key="1">
    <citation type="submission" date="2014-01" db="EMBL/GenBank/DDBJ databases">
        <authorList>
            <person name="Aslett M."/>
        </authorList>
    </citation>
    <scope>NUCLEOTIDE SEQUENCE</scope>
</reference>
<reference evidence="1" key="2">
    <citation type="submission" date="2014-03" db="EMBL/GenBank/DDBJ databases">
        <title>The whipworm genome and dual-species transcriptomics of an intimate host-pathogen interaction.</title>
        <authorList>
            <person name="Foth B.J."/>
            <person name="Tsai I.J."/>
            <person name="Reid A.J."/>
            <person name="Bancroft A.J."/>
            <person name="Nichol S."/>
            <person name="Tracey A."/>
            <person name="Holroyd N."/>
            <person name="Cotton J.A."/>
            <person name="Stanley E.J."/>
            <person name="Zarowiecki M."/>
            <person name="Liu J.Z."/>
            <person name="Huckvale T."/>
            <person name="Cooper P.J."/>
            <person name="Grencis R.K."/>
            <person name="Berriman M."/>
        </authorList>
    </citation>
    <scope>NUCLEOTIDE SEQUENCE [LARGE SCALE GENOMIC DNA]</scope>
</reference>
<evidence type="ECO:0000313" key="2">
    <source>
        <dbReference type="Proteomes" id="UP000030665"/>
    </source>
</evidence>
<dbReference type="PANTHER" id="PTHR38681">
    <property type="entry name" value="RETROVIRUS-RELATED POL POLYPROTEIN FROM TRANSPOSON 412-LIKE PROTEIN-RELATED"/>
    <property type="match status" value="1"/>
</dbReference>
<organism evidence="1 2">
    <name type="scientific">Trichuris trichiura</name>
    <name type="common">Whipworm</name>
    <name type="synonym">Trichocephalus trichiurus</name>
    <dbReference type="NCBI Taxonomy" id="36087"/>
    <lineage>
        <taxon>Eukaryota</taxon>
        <taxon>Metazoa</taxon>
        <taxon>Ecdysozoa</taxon>
        <taxon>Nematoda</taxon>
        <taxon>Enoplea</taxon>
        <taxon>Dorylaimia</taxon>
        <taxon>Trichinellida</taxon>
        <taxon>Trichuridae</taxon>
        <taxon>Trichuris</taxon>
    </lineage>
</organism>
<dbReference type="Proteomes" id="UP000030665">
    <property type="component" value="Unassembled WGS sequence"/>
</dbReference>
<evidence type="ECO:0000313" key="1">
    <source>
        <dbReference type="EMBL" id="CDW61224.1"/>
    </source>
</evidence>